<reference evidence="1" key="2">
    <citation type="submission" date="2025-09" db="UniProtKB">
        <authorList>
            <consortium name="Ensembl"/>
        </authorList>
    </citation>
    <scope>IDENTIFICATION</scope>
</reference>
<protein>
    <submittedName>
        <fullName evidence="1">Uncharacterized protein</fullName>
    </submittedName>
</protein>
<keyword evidence="2" id="KW-1185">Reference proteome</keyword>
<dbReference type="Proteomes" id="UP000694416">
    <property type="component" value="Unplaced"/>
</dbReference>
<accession>A0A8C9LL13</accession>
<evidence type="ECO:0000313" key="2">
    <source>
        <dbReference type="Proteomes" id="UP000694416"/>
    </source>
</evidence>
<reference evidence="1" key="1">
    <citation type="submission" date="2025-08" db="UniProtKB">
        <authorList>
            <consortium name="Ensembl"/>
        </authorList>
    </citation>
    <scope>IDENTIFICATION</scope>
</reference>
<proteinExistence type="predicted"/>
<organism evidence="1 2">
    <name type="scientific">Piliocolobus tephrosceles</name>
    <name type="common">Ugandan red Colobus</name>
    <dbReference type="NCBI Taxonomy" id="591936"/>
    <lineage>
        <taxon>Eukaryota</taxon>
        <taxon>Metazoa</taxon>
        <taxon>Chordata</taxon>
        <taxon>Craniata</taxon>
        <taxon>Vertebrata</taxon>
        <taxon>Euteleostomi</taxon>
        <taxon>Mammalia</taxon>
        <taxon>Eutheria</taxon>
        <taxon>Euarchontoglires</taxon>
        <taxon>Primates</taxon>
        <taxon>Haplorrhini</taxon>
        <taxon>Catarrhini</taxon>
        <taxon>Cercopithecidae</taxon>
        <taxon>Colobinae</taxon>
        <taxon>Piliocolobus</taxon>
    </lineage>
</organism>
<sequence length="114" mass="13595">EHETSGKINTQDWDIHSKLPRNLFVVQFLEVKDIAHFKSQPGWTQWLIIPALWEAQADGRLELRSWRPAWATCRNSGSTKYTKINWMWWHAPVFPATQEVQVTEWIEPGRWRLQ</sequence>
<dbReference type="AlphaFoldDB" id="A0A8C9LL13"/>
<name>A0A8C9LL13_9PRIM</name>
<evidence type="ECO:0000313" key="1">
    <source>
        <dbReference type="Ensembl" id="ENSPTEP00000010865.1"/>
    </source>
</evidence>
<dbReference type="Ensembl" id="ENSPTET00000016425.1">
    <property type="protein sequence ID" value="ENSPTEP00000010865.1"/>
    <property type="gene ID" value="ENSPTEG00000012260.1"/>
</dbReference>